<protein>
    <submittedName>
        <fullName evidence="1">Uncharacterized protein</fullName>
    </submittedName>
</protein>
<evidence type="ECO:0000313" key="1">
    <source>
        <dbReference type="EMBL" id="OCT55408.1"/>
    </source>
</evidence>
<accession>A0A974BP42</accession>
<name>A0A974BP42_XENLA</name>
<reference evidence="1" key="1">
    <citation type="submission" date="2016-05" db="EMBL/GenBank/DDBJ databases">
        <title>WGS assembly of Xenopus laevis.</title>
        <authorList>
            <person name="Session A."/>
            <person name="Uno Y."/>
            <person name="Kwon T."/>
            <person name="Chapman J."/>
            <person name="Toyoda A."/>
            <person name="Takahashi S."/>
            <person name="Fukui A."/>
            <person name="Hikosaka A."/>
            <person name="Putnam N."/>
            <person name="Stites J."/>
            <person name="Van Heeringen S."/>
            <person name="Quigley I."/>
            <person name="Heinz S."/>
            <person name="Hellsten U."/>
            <person name="Lyons J."/>
            <person name="Suzuki A."/>
            <person name="Kondo M."/>
            <person name="Ogino H."/>
            <person name="Ochi H."/>
            <person name="Bogdanovic O."/>
            <person name="Lister R."/>
            <person name="Georgiou G."/>
            <person name="Paranjpe S."/>
            <person name="Van Kruijsbergen I."/>
            <person name="Mozaffari S."/>
            <person name="Shu S."/>
            <person name="Schmutz J."/>
            <person name="Jenkins J."/>
            <person name="Grimwood J."/>
            <person name="Carlson J."/>
            <person name="Mitros T."/>
            <person name="Simakov O."/>
            <person name="Heald R."/>
            <person name="Miller K."/>
            <person name="Haudenschild C."/>
            <person name="Kuroki Y."/>
            <person name="Tanaka T."/>
            <person name="Michiue T."/>
            <person name="Watanabe M."/>
            <person name="Kinoshita T."/>
            <person name="Ohta Y."/>
            <person name="Mawaribuchi S."/>
            <person name="Suzuki Y."/>
            <person name="Haramoto Y."/>
            <person name="Yamamoto T."/>
            <person name="Takagi C."/>
            <person name="Kitzman J."/>
            <person name="Shendure J."/>
            <person name="Nakayama T."/>
            <person name="Izutsu Y."/>
            <person name="Robert J."/>
            <person name="Dichmann D."/>
            <person name="Flajnik M."/>
            <person name="Houston D."/>
            <person name="Marcotte E."/>
            <person name="Wallingford J."/>
            <person name="Ito Y."/>
            <person name="Asashima M."/>
            <person name="Ueno N."/>
            <person name="Matsuda Y."/>
            <person name="Jan Veenstra G."/>
            <person name="Fujiyama A."/>
            <person name="Harland R."/>
            <person name="Taira M."/>
            <person name="Rokhsar D.S."/>
        </authorList>
    </citation>
    <scope>NUCLEOTIDE SEQUENCE</scope>
    <source>
        <strain evidence="1">J</strain>
        <tissue evidence="1">Blood</tissue>
    </source>
</reference>
<dbReference type="EMBL" id="KV493058">
    <property type="protein sequence ID" value="OCT55408.1"/>
    <property type="molecule type" value="Genomic_DNA"/>
</dbReference>
<organism evidence="1">
    <name type="scientific">Xenopus laevis</name>
    <name type="common">African clawed frog</name>
    <dbReference type="NCBI Taxonomy" id="8355"/>
    <lineage>
        <taxon>Eukaryota</taxon>
        <taxon>Metazoa</taxon>
        <taxon>Chordata</taxon>
        <taxon>Craniata</taxon>
        <taxon>Vertebrata</taxon>
        <taxon>Euteleostomi</taxon>
        <taxon>Amphibia</taxon>
        <taxon>Batrachia</taxon>
        <taxon>Anura</taxon>
        <taxon>Pipoidea</taxon>
        <taxon>Pipidae</taxon>
        <taxon>Xenopodinae</taxon>
        <taxon>Xenopus</taxon>
        <taxon>Xenopus</taxon>
    </lineage>
</organism>
<dbReference type="Proteomes" id="UP000694892">
    <property type="component" value="Unassembled WGS sequence"/>
</dbReference>
<proteinExistence type="predicted"/>
<sequence>MRPNTSCRVSHGLTVGRREEEIKASALFWPLCCLGRWFIRRPRGAMWLGGCPCRGRRGYPFGAGRFIILCRRDSKSCQ</sequence>
<dbReference type="AlphaFoldDB" id="A0A974BP42"/>
<gene>
    <name evidence="1" type="ORF">XELAEV_18002397mg</name>
</gene>